<keyword evidence="4" id="KW-0408">Iron</keyword>
<organism evidence="7 8">
    <name type="scientific">Ajellomyces capsulatus (strain H143)</name>
    <name type="common">Darling's disease fungus</name>
    <name type="synonym">Histoplasma capsulatum</name>
    <dbReference type="NCBI Taxonomy" id="544712"/>
    <lineage>
        <taxon>Eukaryota</taxon>
        <taxon>Fungi</taxon>
        <taxon>Dikarya</taxon>
        <taxon>Ascomycota</taxon>
        <taxon>Pezizomycotina</taxon>
        <taxon>Eurotiomycetes</taxon>
        <taxon>Eurotiomycetidae</taxon>
        <taxon>Onygenales</taxon>
        <taxon>Ajellomycetaceae</taxon>
        <taxon>Histoplasma</taxon>
    </lineage>
</organism>
<dbReference type="Gene3D" id="1.10.150.120">
    <property type="entry name" value="[2Fe-2S]-binding domain"/>
    <property type="match status" value="1"/>
</dbReference>
<dbReference type="PANTHER" id="PTHR45444">
    <property type="entry name" value="XANTHINE DEHYDROGENASE"/>
    <property type="match status" value="1"/>
</dbReference>
<proteinExistence type="predicted"/>
<dbReference type="PROSITE" id="PS00197">
    <property type="entry name" value="2FE2S_FER_1"/>
    <property type="match status" value="1"/>
</dbReference>
<dbReference type="GO" id="GO:0016491">
    <property type="term" value="F:oxidoreductase activity"/>
    <property type="evidence" value="ECO:0007669"/>
    <property type="project" value="UniProtKB-KW"/>
</dbReference>
<keyword evidence="1" id="KW-0001">2Fe-2S</keyword>
<dbReference type="PANTHER" id="PTHR45444:SF3">
    <property type="entry name" value="XANTHINE DEHYDROGENASE"/>
    <property type="match status" value="1"/>
</dbReference>
<dbReference type="OMA" id="PERIREC"/>
<sequence>MGLPVSNSEVDSIPANAALHAIIKSTYTSSVLQFYLNGRRVELQNPNPHWTLLDFIRSQRGLKGTKLGCGEGGCGACTVVLQVRDRSNSRRIKHLSVNACLYPLVGVVGKHVITVEGLGSVDKPHPLQERMGKLHGSQCGFCTPGIVMSLYSIIRNAYDPETGKFSLSETTLK</sequence>
<evidence type="ECO:0000256" key="5">
    <source>
        <dbReference type="ARBA" id="ARBA00023014"/>
    </source>
</evidence>
<dbReference type="InterPro" id="IPR036010">
    <property type="entry name" value="2Fe-2S_ferredoxin-like_sf"/>
</dbReference>
<dbReference type="InterPro" id="IPR006058">
    <property type="entry name" value="2Fe2S_fd_BS"/>
</dbReference>
<evidence type="ECO:0000313" key="7">
    <source>
        <dbReference type="EMBL" id="EER40577.1"/>
    </source>
</evidence>
<dbReference type="PROSITE" id="PS51085">
    <property type="entry name" value="2FE2S_FER_2"/>
    <property type="match status" value="1"/>
</dbReference>
<evidence type="ECO:0000256" key="1">
    <source>
        <dbReference type="ARBA" id="ARBA00022714"/>
    </source>
</evidence>
<dbReference type="STRING" id="544712.C6HGS5"/>
<dbReference type="Pfam" id="PF00111">
    <property type="entry name" value="Fer2"/>
    <property type="match status" value="1"/>
</dbReference>
<dbReference type="FunFam" id="3.10.20.30:FF:000015">
    <property type="entry name" value="Aldehyde oxidase 1"/>
    <property type="match status" value="1"/>
</dbReference>
<keyword evidence="3" id="KW-0560">Oxidoreductase</keyword>
<reference evidence="8" key="1">
    <citation type="submission" date="2009-05" db="EMBL/GenBank/DDBJ databases">
        <title>The genome sequence of Ajellomyces capsulatus strain H143.</title>
        <authorList>
            <person name="Champion M."/>
            <person name="Cuomo C.A."/>
            <person name="Ma L.-J."/>
            <person name="Henn M.R."/>
            <person name="Sil A."/>
            <person name="Goldman B."/>
            <person name="Young S.K."/>
            <person name="Kodira C.D."/>
            <person name="Zeng Q."/>
            <person name="Koehrsen M."/>
            <person name="Alvarado L."/>
            <person name="Berlin A.M."/>
            <person name="Borenstein D."/>
            <person name="Chen Z."/>
            <person name="Engels R."/>
            <person name="Freedman E."/>
            <person name="Gellesch M."/>
            <person name="Goldberg J."/>
            <person name="Griggs A."/>
            <person name="Gujja S."/>
            <person name="Heiman D.I."/>
            <person name="Hepburn T.A."/>
            <person name="Howarth C."/>
            <person name="Jen D."/>
            <person name="Larson L."/>
            <person name="Lewis B."/>
            <person name="Mehta T."/>
            <person name="Park D."/>
            <person name="Pearson M."/>
            <person name="Roberts A."/>
            <person name="Saif S."/>
            <person name="Shea T.D."/>
            <person name="Shenoy N."/>
            <person name="Sisk P."/>
            <person name="Stolte C."/>
            <person name="Sykes S."/>
            <person name="Walk T."/>
            <person name="White J."/>
            <person name="Yandava C."/>
            <person name="Klein B."/>
            <person name="McEwen J.G."/>
            <person name="Puccia R."/>
            <person name="Goldman G.H."/>
            <person name="Felipe M.S."/>
            <person name="Nino-Vega G."/>
            <person name="San-Blas G."/>
            <person name="Taylor J.W."/>
            <person name="Mendoza L."/>
            <person name="Galagan J.E."/>
            <person name="Nusbaum C."/>
            <person name="Birren B.W."/>
        </authorList>
    </citation>
    <scope>NUCLEOTIDE SEQUENCE [LARGE SCALE GENOMIC DNA]</scope>
    <source>
        <strain evidence="8">H143</strain>
    </source>
</reference>
<dbReference type="Pfam" id="PF01799">
    <property type="entry name" value="Fer2_2"/>
    <property type="match status" value="1"/>
</dbReference>
<evidence type="ECO:0000256" key="2">
    <source>
        <dbReference type="ARBA" id="ARBA00022723"/>
    </source>
</evidence>
<accession>C6HGS5</accession>
<dbReference type="InterPro" id="IPR016208">
    <property type="entry name" value="Ald_Oxase/xanthine_DH-like"/>
</dbReference>
<dbReference type="InterPro" id="IPR001041">
    <property type="entry name" value="2Fe-2S_ferredoxin-type"/>
</dbReference>
<dbReference type="InterPro" id="IPR012675">
    <property type="entry name" value="Beta-grasp_dom_sf"/>
</dbReference>
<evidence type="ECO:0000259" key="6">
    <source>
        <dbReference type="PROSITE" id="PS51085"/>
    </source>
</evidence>
<dbReference type="InterPro" id="IPR002888">
    <property type="entry name" value="2Fe-2S-bd"/>
</dbReference>
<keyword evidence="5" id="KW-0411">Iron-sulfur</keyword>
<dbReference type="SUPFAM" id="SSF54292">
    <property type="entry name" value="2Fe-2S ferredoxin-like"/>
    <property type="match status" value="1"/>
</dbReference>
<dbReference type="GO" id="GO:0051537">
    <property type="term" value="F:2 iron, 2 sulfur cluster binding"/>
    <property type="evidence" value="ECO:0007669"/>
    <property type="project" value="UniProtKB-KW"/>
</dbReference>
<feature type="domain" description="2Fe-2S ferredoxin-type" evidence="6">
    <location>
        <begin position="30"/>
        <end position="118"/>
    </location>
</feature>
<dbReference type="Gene3D" id="3.10.20.30">
    <property type="match status" value="1"/>
</dbReference>
<dbReference type="Proteomes" id="UP000002624">
    <property type="component" value="Unassembled WGS sequence"/>
</dbReference>
<name>C6HGS5_AJECH</name>
<keyword evidence="2" id="KW-0479">Metal-binding</keyword>
<protein>
    <submittedName>
        <fullName evidence="7">Xanthine dehydrogenase</fullName>
    </submittedName>
</protein>
<dbReference type="AlphaFoldDB" id="C6HGS5"/>
<dbReference type="HOGENOM" id="CLU_052511_3_2_1"/>
<dbReference type="InterPro" id="IPR036884">
    <property type="entry name" value="2Fe-2S-bd_dom_sf"/>
</dbReference>
<evidence type="ECO:0000256" key="4">
    <source>
        <dbReference type="ARBA" id="ARBA00023004"/>
    </source>
</evidence>
<evidence type="ECO:0000313" key="8">
    <source>
        <dbReference type="Proteomes" id="UP000002624"/>
    </source>
</evidence>
<dbReference type="VEuPathDB" id="FungiDB:HCDG_05166"/>
<dbReference type="SUPFAM" id="SSF47741">
    <property type="entry name" value="CO dehydrogenase ISP C-domain like"/>
    <property type="match status" value="1"/>
</dbReference>
<dbReference type="EMBL" id="GG692426">
    <property type="protein sequence ID" value="EER40577.1"/>
    <property type="molecule type" value="Genomic_DNA"/>
</dbReference>
<dbReference type="GO" id="GO:0005506">
    <property type="term" value="F:iron ion binding"/>
    <property type="evidence" value="ECO:0007669"/>
    <property type="project" value="InterPro"/>
</dbReference>
<evidence type="ECO:0000256" key="3">
    <source>
        <dbReference type="ARBA" id="ARBA00023002"/>
    </source>
</evidence>
<gene>
    <name evidence="7" type="ORF">HCDG_05166</name>
</gene>